<gene>
    <name evidence="2" type="ORF">SAMN05421850_106243</name>
</gene>
<dbReference type="RefSeq" id="WP_090029116.1">
    <property type="nucleotide sequence ID" value="NZ_FNEB01000006.1"/>
</dbReference>
<protein>
    <submittedName>
        <fullName evidence="2">Cytochrome b561</fullName>
    </submittedName>
</protein>
<evidence type="ECO:0000313" key="2">
    <source>
        <dbReference type="EMBL" id="SDI92321.1"/>
    </source>
</evidence>
<evidence type="ECO:0000256" key="1">
    <source>
        <dbReference type="SAM" id="Phobius"/>
    </source>
</evidence>
<dbReference type="AlphaFoldDB" id="A0A1G8PIG6"/>
<keyword evidence="3" id="KW-1185">Reference proteome</keyword>
<keyword evidence="1" id="KW-1133">Transmembrane helix</keyword>
<proteinExistence type="predicted"/>
<reference evidence="2 3" key="1">
    <citation type="submission" date="2016-10" db="EMBL/GenBank/DDBJ databases">
        <authorList>
            <person name="de Groot N.N."/>
        </authorList>
    </citation>
    <scope>NUCLEOTIDE SEQUENCE [LARGE SCALE GENOMIC DNA]</scope>
    <source>
        <strain evidence="2 3">DSM 28010</strain>
    </source>
</reference>
<feature type="transmembrane region" description="Helical" evidence="1">
    <location>
        <begin position="100"/>
        <end position="119"/>
    </location>
</feature>
<evidence type="ECO:0000313" key="3">
    <source>
        <dbReference type="Proteomes" id="UP000199340"/>
    </source>
</evidence>
<feature type="transmembrane region" description="Helical" evidence="1">
    <location>
        <begin position="73"/>
        <end position="94"/>
    </location>
</feature>
<organism evidence="2 3">
    <name type="scientific">Lutimaribacter saemankumensis</name>
    <dbReference type="NCBI Taxonomy" id="490829"/>
    <lineage>
        <taxon>Bacteria</taxon>
        <taxon>Pseudomonadati</taxon>
        <taxon>Pseudomonadota</taxon>
        <taxon>Alphaproteobacteria</taxon>
        <taxon>Rhodobacterales</taxon>
        <taxon>Roseobacteraceae</taxon>
        <taxon>Lutimaribacter</taxon>
    </lineage>
</organism>
<dbReference type="STRING" id="490829.SAMN05421850_106243"/>
<dbReference type="EMBL" id="FNEB01000006">
    <property type="protein sequence ID" value="SDI92321.1"/>
    <property type="molecule type" value="Genomic_DNA"/>
</dbReference>
<feature type="transmembrane region" description="Helical" evidence="1">
    <location>
        <begin position="35"/>
        <end position="52"/>
    </location>
</feature>
<dbReference type="OrthoDB" id="7744460at2"/>
<accession>A0A1G8PIG6</accession>
<keyword evidence="1" id="KW-0812">Transmembrane</keyword>
<sequence length="141" mass="15784">MTRRRATILLHWLVTLLLILMMSDGERFAWLTWGFIVACLCFAAIGLVFGLMTKPGPKLTGIVRRAHPWLHRAMYWLMAACALIVGAEALGHATPGVTGSLAQMVLFSAASLHAIYHLWRHTALRDNALRIITPRALHKYL</sequence>
<name>A0A1G8PIG6_9RHOB</name>
<dbReference type="Proteomes" id="UP000199340">
    <property type="component" value="Unassembled WGS sequence"/>
</dbReference>
<keyword evidence="1" id="KW-0472">Membrane</keyword>